<keyword evidence="7 11" id="KW-0100">Branched-chain amino acid biosynthesis</keyword>
<comment type="cofactor">
    <cofactor evidence="1 10">
        <name>pyridoxal 5'-phosphate</name>
        <dbReference type="ChEBI" id="CHEBI:597326"/>
    </cofactor>
</comment>
<dbReference type="InterPro" id="IPR018300">
    <property type="entry name" value="Aminotrans_IV_CS"/>
</dbReference>
<dbReference type="Gene3D" id="3.20.10.10">
    <property type="entry name" value="D-amino Acid Aminotransferase, subunit A, domain 2"/>
    <property type="match status" value="1"/>
</dbReference>
<keyword evidence="12" id="KW-1185">Reference proteome</keyword>
<evidence type="ECO:0000256" key="8">
    <source>
        <dbReference type="PIRSR" id="PIRSR006468-1"/>
    </source>
</evidence>
<sequence>MLSVVSRRFVSNSRTLGKAATSRKREEEKKDAASPQKSFYYDDLEVIRAKGTQLHQKPTDYNNLAFGHVFSDHFVNVDWTVDDGWTKPKIEPLRELSIHPGAKVLHYAAELFEGLKAYRGVDGRIRMFRPDMNMERMRRTAARASLPDFDAEELIKIMVEMLRVDKEWVPNSDTASYYIRPTLIGTDPTLGVATSLAAKLFVIGGPVGPYYATGFKPVSLLADSRFVRAFPGGVGAYKMGCNYAPTIAINKNAAREHGCQQIMWLYGGDEEVTEVGTMNIFVLWKNEQGDLELVTPPLDLGLILPGVTRQSLLDLSREWNEVKVTEKSFTMGEVRKALKEGRLCQMFGAGTAAVVSPVGEIVHHHNGKFERLKIPTMDYKPNYMQKLYDAITDIHYGRAVKEGWTVEVD</sequence>
<evidence type="ECO:0000256" key="10">
    <source>
        <dbReference type="RuleBase" id="RU004516"/>
    </source>
</evidence>
<dbReference type="NCBIfam" id="NF009897">
    <property type="entry name" value="PRK13357.1"/>
    <property type="match status" value="1"/>
</dbReference>
<dbReference type="GO" id="GO:0005739">
    <property type="term" value="C:mitochondrion"/>
    <property type="evidence" value="ECO:0007669"/>
    <property type="project" value="TreeGrafter"/>
</dbReference>
<evidence type="ECO:0000256" key="3">
    <source>
        <dbReference type="ARBA" id="ARBA00022576"/>
    </source>
</evidence>
<dbReference type="GO" id="GO:0009098">
    <property type="term" value="P:L-leucine biosynthetic process"/>
    <property type="evidence" value="ECO:0007669"/>
    <property type="project" value="TreeGrafter"/>
</dbReference>
<evidence type="ECO:0000256" key="7">
    <source>
        <dbReference type="ARBA" id="ARBA00023304"/>
    </source>
</evidence>
<dbReference type="PROSITE" id="PS00770">
    <property type="entry name" value="AA_TRANSFER_CLASS_4"/>
    <property type="match status" value="1"/>
</dbReference>
<dbReference type="WBParaSite" id="MBELARI_LOCUS13313">
    <property type="protein sequence ID" value="MBELARI_LOCUS13313"/>
    <property type="gene ID" value="MBELARI_LOCUS13313"/>
</dbReference>
<dbReference type="InterPro" id="IPR043132">
    <property type="entry name" value="BCAT-like_C"/>
</dbReference>
<evidence type="ECO:0000313" key="13">
    <source>
        <dbReference type="WBParaSite" id="MBELARI_LOCUS13313"/>
    </source>
</evidence>
<dbReference type="AlphaFoldDB" id="A0AAF3EH46"/>
<evidence type="ECO:0000256" key="4">
    <source>
        <dbReference type="ARBA" id="ARBA00022605"/>
    </source>
</evidence>
<comment type="catalytic activity">
    <reaction evidence="11">
        <text>L-isoleucine + 2-oxoglutarate = (S)-3-methyl-2-oxopentanoate + L-glutamate</text>
        <dbReference type="Rhea" id="RHEA:24801"/>
        <dbReference type="ChEBI" id="CHEBI:16810"/>
        <dbReference type="ChEBI" id="CHEBI:29985"/>
        <dbReference type="ChEBI" id="CHEBI:35146"/>
        <dbReference type="ChEBI" id="CHEBI:58045"/>
        <dbReference type="EC" id="2.6.1.42"/>
    </reaction>
</comment>
<dbReference type="NCBIfam" id="TIGR01123">
    <property type="entry name" value="ilvE_II"/>
    <property type="match status" value="1"/>
</dbReference>
<dbReference type="InterPro" id="IPR005786">
    <property type="entry name" value="B_amino_transII"/>
</dbReference>
<dbReference type="CDD" id="cd01557">
    <property type="entry name" value="BCAT_beta_family"/>
    <property type="match status" value="1"/>
</dbReference>
<dbReference type="InterPro" id="IPR033939">
    <property type="entry name" value="BCAT_family"/>
</dbReference>
<dbReference type="SUPFAM" id="SSF56752">
    <property type="entry name" value="D-aminoacid aminotransferase-like PLP-dependent enzymes"/>
    <property type="match status" value="1"/>
</dbReference>
<keyword evidence="5 11" id="KW-0808">Transferase</keyword>
<dbReference type="InterPro" id="IPR001544">
    <property type="entry name" value="Aminotrans_IV"/>
</dbReference>
<dbReference type="GO" id="GO:0004084">
    <property type="term" value="F:branched-chain-amino-acid transaminase activity"/>
    <property type="evidence" value="ECO:0007669"/>
    <property type="project" value="UniProtKB-EC"/>
</dbReference>
<evidence type="ECO:0000256" key="9">
    <source>
        <dbReference type="RuleBase" id="RU004106"/>
    </source>
</evidence>
<dbReference type="Gene3D" id="3.30.470.10">
    <property type="match status" value="1"/>
</dbReference>
<dbReference type="EC" id="2.6.1.42" evidence="11"/>
<dbReference type="InterPro" id="IPR043131">
    <property type="entry name" value="BCAT-like_N"/>
</dbReference>
<evidence type="ECO:0000256" key="2">
    <source>
        <dbReference type="ARBA" id="ARBA00009320"/>
    </source>
</evidence>
<dbReference type="InterPro" id="IPR036038">
    <property type="entry name" value="Aminotransferase-like"/>
</dbReference>
<accession>A0AAF3EH46</accession>
<evidence type="ECO:0000256" key="6">
    <source>
        <dbReference type="ARBA" id="ARBA00022898"/>
    </source>
</evidence>
<dbReference type="PIRSF" id="PIRSF006468">
    <property type="entry name" value="BCAT1"/>
    <property type="match status" value="1"/>
</dbReference>
<comment type="similarity">
    <text evidence="2 9">Belongs to the class-IV pyridoxal-phosphate-dependent aminotransferase family.</text>
</comment>
<dbReference type="FunFam" id="3.30.470.10:FF:000002">
    <property type="entry name" value="Branched-chain-amino-acid aminotransferase"/>
    <property type="match status" value="1"/>
</dbReference>
<evidence type="ECO:0000256" key="1">
    <source>
        <dbReference type="ARBA" id="ARBA00001933"/>
    </source>
</evidence>
<reference evidence="13" key="1">
    <citation type="submission" date="2024-02" db="UniProtKB">
        <authorList>
            <consortium name="WormBaseParasite"/>
        </authorList>
    </citation>
    <scope>IDENTIFICATION</scope>
</reference>
<keyword evidence="3 11" id="KW-0032">Aminotransferase</keyword>
<dbReference type="PANTHER" id="PTHR11825:SF44">
    <property type="entry name" value="BRANCHED-CHAIN-AMINO-ACID AMINOTRANSFERASE"/>
    <property type="match status" value="1"/>
</dbReference>
<evidence type="ECO:0000256" key="11">
    <source>
        <dbReference type="RuleBase" id="RU004517"/>
    </source>
</evidence>
<proteinExistence type="inferred from homology"/>
<keyword evidence="4 11" id="KW-0028">Amino-acid biosynthesis</keyword>
<feature type="modified residue" description="N6-(pyridoxal phosphate)lysine" evidence="8">
    <location>
        <position position="238"/>
    </location>
</feature>
<dbReference type="Proteomes" id="UP000887575">
    <property type="component" value="Unassembled WGS sequence"/>
</dbReference>
<dbReference type="PANTHER" id="PTHR11825">
    <property type="entry name" value="SUBGROUP IIII AMINOTRANSFERASE"/>
    <property type="match status" value="1"/>
</dbReference>
<organism evidence="12 13">
    <name type="scientific">Mesorhabditis belari</name>
    <dbReference type="NCBI Taxonomy" id="2138241"/>
    <lineage>
        <taxon>Eukaryota</taxon>
        <taxon>Metazoa</taxon>
        <taxon>Ecdysozoa</taxon>
        <taxon>Nematoda</taxon>
        <taxon>Chromadorea</taxon>
        <taxon>Rhabditida</taxon>
        <taxon>Rhabditina</taxon>
        <taxon>Rhabditomorpha</taxon>
        <taxon>Rhabditoidea</taxon>
        <taxon>Rhabditidae</taxon>
        <taxon>Mesorhabditinae</taxon>
        <taxon>Mesorhabditis</taxon>
    </lineage>
</organism>
<evidence type="ECO:0000256" key="5">
    <source>
        <dbReference type="ARBA" id="ARBA00022679"/>
    </source>
</evidence>
<comment type="catalytic activity">
    <reaction evidence="11">
        <text>L-valine + 2-oxoglutarate = 3-methyl-2-oxobutanoate + L-glutamate</text>
        <dbReference type="Rhea" id="RHEA:24813"/>
        <dbReference type="ChEBI" id="CHEBI:11851"/>
        <dbReference type="ChEBI" id="CHEBI:16810"/>
        <dbReference type="ChEBI" id="CHEBI:29985"/>
        <dbReference type="ChEBI" id="CHEBI:57762"/>
        <dbReference type="EC" id="2.6.1.42"/>
    </reaction>
</comment>
<dbReference type="Pfam" id="PF01063">
    <property type="entry name" value="Aminotran_4"/>
    <property type="match status" value="1"/>
</dbReference>
<dbReference type="GO" id="GO:0009099">
    <property type="term" value="P:L-valine biosynthetic process"/>
    <property type="evidence" value="ECO:0007669"/>
    <property type="project" value="TreeGrafter"/>
</dbReference>
<keyword evidence="6 10" id="KW-0663">Pyridoxal phosphate</keyword>
<name>A0AAF3EH46_9BILA</name>
<evidence type="ECO:0000313" key="12">
    <source>
        <dbReference type="Proteomes" id="UP000887575"/>
    </source>
</evidence>
<comment type="catalytic activity">
    <reaction evidence="11">
        <text>L-leucine + 2-oxoglutarate = 4-methyl-2-oxopentanoate + L-glutamate</text>
        <dbReference type="Rhea" id="RHEA:18321"/>
        <dbReference type="ChEBI" id="CHEBI:16810"/>
        <dbReference type="ChEBI" id="CHEBI:17865"/>
        <dbReference type="ChEBI" id="CHEBI:29985"/>
        <dbReference type="ChEBI" id="CHEBI:57427"/>
        <dbReference type="EC" id="2.6.1.42"/>
    </reaction>
</comment>
<protein>
    <recommendedName>
        <fullName evidence="11">Branched-chain-amino-acid aminotransferase</fullName>
        <ecNumber evidence="11">2.6.1.42</ecNumber>
    </recommendedName>
</protein>